<proteinExistence type="predicted"/>
<keyword evidence="2" id="KW-1185">Reference proteome</keyword>
<comment type="caution">
    <text evidence="1">The sequence shown here is derived from an EMBL/GenBank/DDBJ whole genome shotgun (WGS) entry which is preliminary data.</text>
</comment>
<sequence>MGLREQDSLPAAKHFTNGEYNFLAAAASLIWVAGVGTIDALYEQEGLRPFLRYASVRNTANSTTSSPGILTLGEVLNTLLVILPSKISFTPLGLDPFGKPAGCPRYRIFIQNSFRSIIFSIIGFLDLTTYRLDPAHGDLSSRAKGWSTGPIRTHVLEPRDTNYVTIGAVSFSIRTATQSLTFRTTPTLHSPHLLSFESERFNWHWMYDNVLRVLDDLVDPWLIDKRGGGEMPLPNLPELSPWGMIASIEHGGHLSLLRSLVRTWGGKEAVRTFHDSKWTNNMILGQQDVVHFSRCKGGARHHFTITTKKYIYLTIGTLGGGTRLDNRNSSIRPNFSTFDQLIQRSLWSLTNSTNCSYSPTTCDLFWCSQKPHTHSNDSATELILLELKRFNRCPSKQDTDELKALDEEFCINRRAWRKIDMLIVMGFKGNGTIMKIYKSLLLYYRSTFNSSTEIH</sequence>
<accession>A0ACB6QEB6</accession>
<name>A0ACB6QEB6_9PLEO</name>
<protein>
    <submittedName>
        <fullName evidence="1">Uncharacterized protein</fullName>
    </submittedName>
</protein>
<evidence type="ECO:0000313" key="2">
    <source>
        <dbReference type="Proteomes" id="UP000799755"/>
    </source>
</evidence>
<gene>
    <name evidence="1" type="ORF">BDR25DRAFT_360693</name>
</gene>
<dbReference type="Proteomes" id="UP000799755">
    <property type="component" value="Unassembled WGS sequence"/>
</dbReference>
<dbReference type="EMBL" id="MU003530">
    <property type="protein sequence ID" value="KAF2465334.1"/>
    <property type="molecule type" value="Genomic_DNA"/>
</dbReference>
<organism evidence="1 2">
    <name type="scientific">Lindgomyces ingoldianus</name>
    <dbReference type="NCBI Taxonomy" id="673940"/>
    <lineage>
        <taxon>Eukaryota</taxon>
        <taxon>Fungi</taxon>
        <taxon>Dikarya</taxon>
        <taxon>Ascomycota</taxon>
        <taxon>Pezizomycotina</taxon>
        <taxon>Dothideomycetes</taxon>
        <taxon>Pleosporomycetidae</taxon>
        <taxon>Pleosporales</taxon>
        <taxon>Lindgomycetaceae</taxon>
        <taxon>Lindgomyces</taxon>
    </lineage>
</organism>
<evidence type="ECO:0000313" key="1">
    <source>
        <dbReference type="EMBL" id="KAF2465334.1"/>
    </source>
</evidence>
<reference evidence="1" key="1">
    <citation type="journal article" date="2020" name="Stud. Mycol.">
        <title>101 Dothideomycetes genomes: a test case for predicting lifestyles and emergence of pathogens.</title>
        <authorList>
            <person name="Haridas S."/>
            <person name="Albert R."/>
            <person name="Binder M."/>
            <person name="Bloem J."/>
            <person name="Labutti K."/>
            <person name="Salamov A."/>
            <person name="Andreopoulos B."/>
            <person name="Baker S."/>
            <person name="Barry K."/>
            <person name="Bills G."/>
            <person name="Bluhm B."/>
            <person name="Cannon C."/>
            <person name="Castanera R."/>
            <person name="Culley D."/>
            <person name="Daum C."/>
            <person name="Ezra D."/>
            <person name="Gonzalez J."/>
            <person name="Henrissat B."/>
            <person name="Kuo A."/>
            <person name="Liang C."/>
            <person name="Lipzen A."/>
            <person name="Lutzoni F."/>
            <person name="Magnuson J."/>
            <person name="Mondo S."/>
            <person name="Nolan M."/>
            <person name="Ohm R."/>
            <person name="Pangilinan J."/>
            <person name="Park H.-J."/>
            <person name="Ramirez L."/>
            <person name="Alfaro M."/>
            <person name="Sun H."/>
            <person name="Tritt A."/>
            <person name="Yoshinaga Y."/>
            <person name="Zwiers L.-H."/>
            <person name="Turgeon B."/>
            <person name="Goodwin S."/>
            <person name="Spatafora J."/>
            <person name="Crous P."/>
            <person name="Grigoriev I."/>
        </authorList>
    </citation>
    <scope>NUCLEOTIDE SEQUENCE</scope>
    <source>
        <strain evidence="1">ATCC 200398</strain>
    </source>
</reference>